<sequence length="1094" mass="119774">MKIVTILTLILIFWCPQSHHHVYLLMPTGSLGLASEEFIPINEGVSNSDNVVPAEPQDAAGTGSQTVQKSDNVINGEKADDPRGTDEDLAREPSDIDFKQDVVRNVGATPSKTVSSPGEEEKEKSQNYKVSDTGGTASSSNVDSDTFASFEGSSSEIKDEDSAESFDVPPGDLTDTIQFNSDTEALNSSTESKPLEGQESVPPEIDNNSISFEDRAEIPSTNTDQTVPPSTKEEEPIPSYMEWTQLQQKKMQELISAHGAAAGAGQAAGQNGHKPPYNTNSQHNKSSMTDSQAAAAKSRKEDNAKNFASPDCGAKVIQSNPESQNANGVLSSSHDEYMLNKCGVPIWFVVELCEPLKIEKVSLGNLELFSSSPKDFEIGISDRYPTRDWTKLGPFTLPDIRAIHSIPLPSTNASTFGKFLKVNILSHHGTEHFCPLSLVRVNGISEYEVLESENTHAEDIDVSDKEERALYEEPVIDEQSVEGKVADKSVFGSAKDVVINIVKKAAQVLVKSDNTKDSHQGEDAAVQSNCRSLLQCLPNYDMPFREKVLSLLACNFSNLLPFLNKNSPWCGWDYCHSLLSKHSIGLPWQPEGFYASIFGGPSVLYALCNYHRPLTKDTCDTQPISNASATLPSGIVEEGYANESLKSPTLGVGTGTPDATIEKENIQQEPGTQTSNGHQEVKDLPSESISKSTEAEQILQSSGESDFPNEVQQPQAPIPSPQGSNGGNGEETYSPPPHTNNQQQGSPNQQQQKESVFVRLSNRIKTLERNQSMTASYLEELSRRFKKQNEENYHTNEGTKSFMNESRVKFKVLEDFYRFELRNLRRNNEEIRERLFNVQLQRSLLVLLCLLQCVVLVSACFWVRKRFRQIDSQLENMTPSSSLGIVPITPAVARHDSSHNIHNIRKRLNPEIIAGNALNSIEKSKKIKKKKKKLSDLKPVSLKVSGPASAPVEYTSKTDNEFKFEYPTPVTASSVFDIPTSSFKENINPDPSNALVFANRASLPTTPVTADSGVSTSSRFAILASPGPSTAMKETGLIRSGSLTSLDSSSTSSFGARPPSIMNGHGDSNSQGSSNGKKRKNKGLKALMPKIFDR</sequence>
<dbReference type="Pfam" id="PF07738">
    <property type="entry name" value="Sad1_UNC"/>
    <property type="match status" value="1"/>
</dbReference>
<name>A0ABP1QDF6_9HEXA</name>
<evidence type="ECO:0000256" key="7">
    <source>
        <dbReference type="SAM" id="Phobius"/>
    </source>
</evidence>
<protein>
    <recommendedName>
        <fullName evidence="9">SUN domain-containing protein</fullName>
    </recommendedName>
</protein>
<keyword evidence="3 7" id="KW-1133">Transmembrane helix</keyword>
<feature type="region of interest" description="Disordered" evidence="6">
    <location>
        <begin position="259"/>
        <end position="327"/>
    </location>
</feature>
<proteinExistence type="predicted"/>
<keyword evidence="2 7" id="KW-0812">Transmembrane</keyword>
<evidence type="ECO:0000259" key="9">
    <source>
        <dbReference type="PROSITE" id="PS51469"/>
    </source>
</evidence>
<feature type="compositionally biased region" description="Polar residues" evidence="6">
    <location>
        <begin position="667"/>
        <end position="678"/>
    </location>
</feature>
<dbReference type="InterPro" id="IPR012919">
    <property type="entry name" value="SUN_dom"/>
</dbReference>
<feature type="chain" id="PRO_5045824338" description="SUN domain-containing protein" evidence="8">
    <location>
        <begin position="21"/>
        <end position="1094"/>
    </location>
</feature>
<feature type="compositionally biased region" description="Basic and acidic residues" evidence="6">
    <location>
        <begin position="77"/>
        <end position="102"/>
    </location>
</feature>
<gene>
    <name evidence="10" type="ORF">ODALV1_LOCUS10139</name>
</gene>
<feature type="domain" description="SUN" evidence="9">
    <location>
        <begin position="265"/>
        <end position="446"/>
    </location>
</feature>
<evidence type="ECO:0000313" key="11">
    <source>
        <dbReference type="Proteomes" id="UP001642540"/>
    </source>
</evidence>
<feature type="compositionally biased region" description="Polar residues" evidence="6">
    <location>
        <begin position="317"/>
        <end position="327"/>
    </location>
</feature>
<feature type="compositionally biased region" description="Polar residues" evidence="6">
    <location>
        <begin position="277"/>
        <end position="292"/>
    </location>
</feature>
<feature type="transmembrane region" description="Helical" evidence="7">
    <location>
        <begin position="844"/>
        <end position="863"/>
    </location>
</feature>
<evidence type="ECO:0000313" key="10">
    <source>
        <dbReference type="EMBL" id="CAL8099082.1"/>
    </source>
</evidence>
<feature type="compositionally biased region" description="Polar residues" evidence="6">
    <location>
        <begin position="175"/>
        <end position="192"/>
    </location>
</feature>
<evidence type="ECO:0000256" key="3">
    <source>
        <dbReference type="ARBA" id="ARBA00022989"/>
    </source>
</evidence>
<feature type="coiled-coil region" evidence="5">
    <location>
        <begin position="814"/>
        <end position="841"/>
    </location>
</feature>
<feature type="region of interest" description="Disordered" evidence="6">
    <location>
        <begin position="667"/>
        <end position="754"/>
    </location>
</feature>
<dbReference type="Proteomes" id="UP001642540">
    <property type="component" value="Unassembled WGS sequence"/>
</dbReference>
<feature type="region of interest" description="Disordered" evidence="6">
    <location>
        <begin position="47"/>
        <end position="236"/>
    </location>
</feature>
<dbReference type="PROSITE" id="PS51469">
    <property type="entry name" value="SUN"/>
    <property type="match status" value="1"/>
</dbReference>
<dbReference type="PANTHER" id="PTHR12953:SF0">
    <property type="entry name" value="SUN DOMAIN-CONTAINING OSSIFICATION FACTOR"/>
    <property type="match status" value="1"/>
</dbReference>
<keyword evidence="11" id="KW-1185">Reference proteome</keyword>
<feature type="compositionally biased region" description="Polar residues" evidence="6">
    <location>
        <begin position="62"/>
        <end position="73"/>
    </location>
</feature>
<feature type="compositionally biased region" description="Low complexity" evidence="6">
    <location>
        <begin position="1042"/>
        <end position="1053"/>
    </location>
</feature>
<evidence type="ECO:0000256" key="2">
    <source>
        <dbReference type="ARBA" id="ARBA00022692"/>
    </source>
</evidence>
<feature type="compositionally biased region" description="Polar residues" evidence="6">
    <location>
        <begin position="127"/>
        <end position="155"/>
    </location>
</feature>
<comment type="caution">
    <text evidence="10">The sequence shown here is derived from an EMBL/GenBank/DDBJ whole genome shotgun (WGS) entry which is preliminary data.</text>
</comment>
<organism evidence="10 11">
    <name type="scientific">Orchesella dallaii</name>
    <dbReference type="NCBI Taxonomy" id="48710"/>
    <lineage>
        <taxon>Eukaryota</taxon>
        <taxon>Metazoa</taxon>
        <taxon>Ecdysozoa</taxon>
        <taxon>Arthropoda</taxon>
        <taxon>Hexapoda</taxon>
        <taxon>Collembola</taxon>
        <taxon>Entomobryomorpha</taxon>
        <taxon>Entomobryoidea</taxon>
        <taxon>Orchesellidae</taxon>
        <taxon>Orchesellinae</taxon>
        <taxon>Orchesella</taxon>
    </lineage>
</organism>
<feature type="compositionally biased region" description="Low complexity" evidence="6">
    <location>
        <begin position="740"/>
        <end position="752"/>
    </location>
</feature>
<keyword evidence="8" id="KW-0732">Signal</keyword>
<evidence type="ECO:0000256" key="5">
    <source>
        <dbReference type="SAM" id="Coils"/>
    </source>
</evidence>
<feature type="region of interest" description="Disordered" evidence="6">
    <location>
        <begin position="1042"/>
        <end position="1094"/>
    </location>
</feature>
<keyword evidence="4 7" id="KW-0472">Membrane</keyword>
<feature type="signal peptide" evidence="8">
    <location>
        <begin position="1"/>
        <end position="20"/>
    </location>
</feature>
<dbReference type="PANTHER" id="PTHR12953">
    <property type="entry name" value="MEMBRANE PROTEIN CH1 RELATED"/>
    <property type="match status" value="1"/>
</dbReference>
<evidence type="ECO:0000256" key="8">
    <source>
        <dbReference type="SAM" id="SignalP"/>
    </source>
</evidence>
<comment type="subcellular location">
    <subcellularLocation>
        <location evidence="1">Endomembrane system</location>
    </subcellularLocation>
</comment>
<evidence type="ECO:0000256" key="4">
    <source>
        <dbReference type="ARBA" id="ARBA00023136"/>
    </source>
</evidence>
<accession>A0ABP1QDF6</accession>
<feature type="compositionally biased region" description="Polar residues" evidence="6">
    <location>
        <begin position="219"/>
        <end position="229"/>
    </location>
</feature>
<dbReference type="EMBL" id="CAXLJM020000031">
    <property type="protein sequence ID" value="CAL8099082.1"/>
    <property type="molecule type" value="Genomic_DNA"/>
</dbReference>
<dbReference type="InterPro" id="IPR045120">
    <property type="entry name" value="Suco/Slp1-like"/>
</dbReference>
<feature type="compositionally biased region" description="Polar residues" evidence="6">
    <location>
        <begin position="698"/>
        <end position="715"/>
    </location>
</feature>
<reference evidence="10 11" key="1">
    <citation type="submission" date="2024-08" db="EMBL/GenBank/DDBJ databases">
        <authorList>
            <person name="Cucini C."/>
            <person name="Frati F."/>
        </authorList>
    </citation>
    <scope>NUCLEOTIDE SEQUENCE [LARGE SCALE GENOMIC DNA]</scope>
</reference>
<feature type="compositionally biased region" description="Low complexity" evidence="6">
    <location>
        <begin position="259"/>
        <end position="273"/>
    </location>
</feature>
<evidence type="ECO:0000256" key="1">
    <source>
        <dbReference type="ARBA" id="ARBA00004308"/>
    </source>
</evidence>
<keyword evidence="5" id="KW-0175">Coiled coil</keyword>
<evidence type="ECO:0000256" key="6">
    <source>
        <dbReference type="SAM" id="MobiDB-lite"/>
    </source>
</evidence>
<feature type="compositionally biased region" description="Low complexity" evidence="6">
    <location>
        <begin position="1063"/>
        <end position="1075"/>
    </location>
</feature>